<feature type="transmembrane region" description="Helical" evidence="2">
    <location>
        <begin position="394"/>
        <end position="419"/>
    </location>
</feature>
<evidence type="ECO:0000256" key="1">
    <source>
        <dbReference type="RuleBase" id="RU369079"/>
    </source>
</evidence>
<sequence>MTRLPVLASAIAAAFTLFQLWMSFAGTLATLQLVYMHLGFAMVLIFLTRPTFGSSSSLHRWRLYVDIPLAVASAVVCLYVVVNFMEIAKRGAGDPTAVAVVFGVIATALVLEATRRMVGWPLPVLALVFIVYGFLGPYFPGPLAHRGFDIERISATLYLTTSGIAGTPLQVSATYVAIFVIFAAFLDVSGAGKFFIDWTYAALAWFRGGPAKVAIAASALMGTVSGSAVANTVATGTFTIPIMKRAGLKPAFAGAVEAAASSGGQIMPPVMGAAAFIMVEIMGVSYNTIMAAAALPALLYFLAIFAMVDFQVAKQGIRGLPRHELPDAWEIFKSGWHLLTPLLLLIYMLVVVRYTPAKAAFFAVIAVIVASLARRATRMGPAALWEALRRGGHAMLEVAMACAAAGITIGILMLTGLALRLSGLLINFSGGSLAVLLVLTMGISLILGMGLPTSAVYVVLATLVAPAIVKLGVEPLAAHMFVFYFGVLANVTPPVAIAAYAGAGLAGADSTRTGLLAFRLALAGFILPFMWVYSPALLMQGSIDGILIAVVTSVIGIVALAAAVQGYLFSAHARWHERLLLGIGALAAINPGLLTDLVGATAIGLAIASRFFLAGSRPVKAV</sequence>
<dbReference type="NCBIfam" id="TIGR02123">
    <property type="entry name" value="TRAP_fused"/>
    <property type="match status" value="1"/>
</dbReference>
<dbReference type="InterPro" id="IPR010656">
    <property type="entry name" value="DctM"/>
</dbReference>
<organism evidence="4 5">
    <name type="scientific">Marinimicrococcus flavescens</name>
    <dbReference type="NCBI Taxonomy" id="3031815"/>
    <lineage>
        <taxon>Bacteria</taxon>
        <taxon>Pseudomonadati</taxon>
        <taxon>Pseudomonadota</taxon>
        <taxon>Alphaproteobacteria</taxon>
        <taxon>Geminicoccales</taxon>
        <taxon>Geminicoccaceae</taxon>
        <taxon>Marinimicrococcus</taxon>
    </lineage>
</organism>
<dbReference type="PANTHER" id="PTHR43849:SF2">
    <property type="entry name" value="BLL3936 PROTEIN"/>
    <property type="match status" value="1"/>
</dbReference>
<comment type="caution">
    <text evidence="4">The sequence shown here is derived from an EMBL/GenBank/DDBJ whole genome shotgun (WGS) entry which is preliminary data.</text>
</comment>
<keyword evidence="2" id="KW-1133">Transmembrane helix</keyword>
<feature type="transmembrane region" description="Helical" evidence="2">
    <location>
        <begin position="580"/>
        <end position="608"/>
    </location>
</feature>
<feature type="transmembrane region" description="Helical" evidence="2">
    <location>
        <begin position="546"/>
        <end position="568"/>
    </location>
</feature>
<name>A0AAP3XSR8_9PROT</name>
<evidence type="ECO:0000259" key="3">
    <source>
        <dbReference type="Pfam" id="PF06808"/>
    </source>
</evidence>
<feature type="transmembrane region" description="Helical" evidence="2">
    <location>
        <begin position="35"/>
        <end position="52"/>
    </location>
</feature>
<feature type="transmembrane region" description="Helical" evidence="2">
    <location>
        <begin position="479"/>
        <end position="503"/>
    </location>
</feature>
<dbReference type="GO" id="GO:0022857">
    <property type="term" value="F:transmembrane transporter activity"/>
    <property type="evidence" value="ECO:0007669"/>
    <property type="project" value="UniProtKB-UniRule"/>
</dbReference>
<proteinExistence type="predicted"/>
<comment type="function">
    <text evidence="1">Part of the tripartite ATP-independent periplasmic (TRAP) transport system.</text>
</comment>
<feature type="transmembrane region" description="Helical" evidence="2">
    <location>
        <begin position="96"/>
        <end position="113"/>
    </location>
</feature>
<feature type="transmembrane region" description="Helical" evidence="2">
    <location>
        <begin position="120"/>
        <end position="139"/>
    </location>
</feature>
<feature type="transmembrane region" description="Helical" evidence="2">
    <location>
        <begin position="454"/>
        <end position="473"/>
    </location>
</feature>
<feature type="transmembrane region" description="Helical" evidence="2">
    <location>
        <begin position="159"/>
        <end position="186"/>
    </location>
</feature>
<evidence type="ECO:0000256" key="2">
    <source>
        <dbReference type="SAM" id="Phobius"/>
    </source>
</evidence>
<feature type="transmembrane region" description="Helical" evidence="2">
    <location>
        <begin position="356"/>
        <end position="373"/>
    </location>
</feature>
<feature type="transmembrane region" description="Helical" evidence="2">
    <location>
        <begin position="425"/>
        <end position="447"/>
    </location>
</feature>
<dbReference type="InterPro" id="IPR011853">
    <property type="entry name" value="TRAP_DctM-Dct_fused"/>
</dbReference>
<accession>A0AAP3XSR8</accession>
<feature type="transmembrane region" description="Helical" evidence="2">
    <location>
        <begin position="289"/>
        <end position="310"/>
    </location>
</feature>
<evidence type="ECO:0000313" key="5">
    <source>
        <dbReference type="Proteomes" id="UP001301140"/>
    </source>
</evidence>
<dbReference type="RefSeq" id="WP_327789391.1">
    <property type="nucleotide sequence ID" value="NZ_JARGEQ010000102.1"/>
</dbReference>
<keyword evidence="1" id="KW-1003">Cell membrane</keyword>
<dbReference type="Pfam" id="PF06808">
    <property type="entry name" value="DctM"/>
    <property type="match status" value="1"/>
</dbReference>
<reference evidence="4 5" key="1">
    <citation type="submission" date="2023-03" db="EMBL/GenBank/DDBJ databases">
        <title>YIM 152171 draft genome.</title>
        <authorList>
            <person name="Yang Z."/>
        </authorList>
    </citation>
    <scope>NUCLEOTIDE SEQUENCE [LARGE SCALE GENOMIC DNA]</scope>
    <source>
        <strain evidence="4 5">YIM 152171</strain>
    </source>
</reference>
<gene>
    <name evidence="4" type="ORF">PZ740_11335</name>
</gene>
<keyword evidence="1" id="KW-0813">Transport</keyword>
<keyword evidence="1" id="KW-0997">Cell inner membrane</keyword>
<dbReference type="EMBL" id="JARGEQ010000102">
    <property type="protein sequence ID" value="MDF1586970.1"/>
    <property type="molecule type" value="Genomic_DNA"/>
</dbReference>
<dbReference type="PANTHER" id="PTHR43849">
    <property type="entry name" value="BLL3936 PROTEIN"/>
    <property type="match status" value="1"/>
</dbReference>
<feature type="transmembrane region" description="Helical" evidence="2">
    <location>
        <begin position="515"/>
        <end position="534"/>
    </location>
</feature>
<dbReference type="AlphaFoldDB" id="A0AAP3XSR8"/>
<evidence type="ECO:0000313" key="4">
    <source>
        <dbReference type="EMBL" id="MDF1586970.1"/>
    </source>
</evidence>
<keyword evidence="5" id="KW-1185">Reference proteome</keyword>
<keyword evidence="2" id="KW-0812">Transmembrane</keyword>
<dbReference type="GO" id="GO:0005886">
    <property type="term" value="C:plasma membrane"/>
    <property type="evidence" value="ECO:0007669"/>
    <property type="project" value="UniProtKB-SubCell"/>
</dbReference>
<keyword evidence="2" id="KW-0472">Membrane</keyword>
<protein>
    <submittedName>
        <fullName evidence="4">TRAP transporter permease</fullName>
    </submittedName>
</protein>
<feature type="transmembrane region" description="Helical" evidence="2">
    <location>
        <begin position="64"/>
        <end position="84"/>
    </location>
</feature>
<feature type="domain" description="TRAP C4-dicarboxylate transport system permease DctM subunit" evidence="3">
    <location>
        <begin position="106"/>
        <end position="543"/>
    </location>
</feature>
<comment type="subcellular location">
    <subcellularLocation>
        <location evidence="1">Cell inner membrane</location>
        <topology evidence="1">Multi-pass membrane protein</topology>
    </subcellularLocation>
</comment>
<feature type="transmembrane region" description="Helical" evidence="2">
    <location>
        <begin position="331"/>
        <end position="350"/>
    </location>
</feature>
<dbReference type="Proteomes" id="UP001301140">
    <property type="component" value="Unassembled WGS sequence"/>
</dbReference>